<feature type="signal peptide" evidence="1">
    <location>
        <begin position="1"/>
        <end position="21"/>
    </location>
</feature>
<dbReference type="Proteomes" id="UP000321934">
    <property type="component" value="Chromosome"/>
</dbReference>
<dbReference type="SUPFAM" id="SSF56925">
    <property type="entry name" value="OMPA-like"/>
    <property type="match status" value="1"/>
</dbReference>
<dbReference type="OrthoDB" id="19849at2"/>
<keyword evidence="1" id="KW-0732">Signal</keyword>
<accession>A0A5B8XDQ9</accession>
<organism evidence="2 3">
    <name type="scientific">Candidatus Deianiraea vastatrix</name>
    <dbReference type="NCBI Taxonomy" id="2163644"/>
    <lineage>
        <taxon>Bacteria</taxon>
        <taxon>Pseudomonadati</taxon>
        <taxon>Pseudomonadota</taxon>
        <taxon>Alphaproteobacteria</taxon>
        <taxon>Rickettsiales</taxon>
        <taxon>Candidatus Deianiraeaceae</taxon>
        <taxon>Candidatus Deianiraea</taxon>
    </lineage>
</organism>
<gene>
    <name evidence="2" type="ORF">Deia_00575</name>
</gene>
<name>A0A5B8XDQ9_9RICK</name>
<evidence type="ECO:0000313" key="3">
    <source>
        <dbReference type="Proteomes" id="UP000321934"/>
    </source>
</evidence>
<evidence type="ECO:0000313" key="2">
    <source>
        <dbReference type="EMBL" id="QED23370.1"/>
    </source>
</evidence>
<dbReference type="EMBL" id="CP029077">
    <property type="protein sequence ID" value="QED23370.1"/>
    <property type="molecule type" value="Genomic_DNA"/>
</dbReference>
<reference evidence="2 3" key="1">
    <citation type="journal article" date="2019" name="ISME J.">
        <title>Deianiraea, an extracellular bacterium associated with the ciliate Paramecium, suggests an alternative scenario for the evolution of Rickettsiales.</title>
        <authorList>
            <person name="Castelli M."/>
            <person name="Sabaneyeva E."/>
            <person name="Lanzoni O."/>
            <person name="Lebedeva N."/>
            <person name="Floriano A.M."/>
            <person name="Gaiarsa S."/>
            <person name="Benken K."/>
            <person name="Modeo L."/>
            <person name="Bandi C."/>
            <person name="Potekhin A."/>
            <person name="Sassera D."/>
            <person name="Petroni G."/>
        </authorList>
    </citation>
    <scope>NUCLEOTIDE SEQUENCE [LARGE SCALE GENOMIC DNA]</scope>
    <source>
        <strain evidence="2">CyL4-1</strain>
    </source>
</reference>
<sequence length="205" mass="23228">MKAIFIFLSIFLVFLQNIAQASIFNPFSSIATLNIGYDYIYPKFNGYSRHNSDIASDAFKFKSSNVYAGLRLFRYFGIETGYSRILSRFTDPYLSTDLNFKQSYVEGKIFLPIISTPIFSIDGYASYGFSKINAQAIYLDLYSVKNLNLASGVENHNAKKYGIGLEASIIGTFAARVGYYRLDRKIEIMDNKKLDAVYAGVSMYF</sequence>
<dbReference type="InterPro" id="IPR011250">
    <property type="entry name" value="OMP/PagP_B-barrel"/>
</dbReference>
<evidence type="ECO:0000256" key="1">
    <source>
        <dbReference type="SAM" id="SignalP"/>
    </source>
</evidence>
<evidence type="ECO:0008006" key="4">
    <source>
        <dbReference type="Google" id="ProtNLM"/>
    </source>
</evidence>
<feature type="chain" id="PRO_5022907097" description="Outer membrane protein beta-barrel domain-containing protein" evidence="1">
    <location>
        <begin position="22"/>
        <end position="205"/>
    </location>
</feature>
<dbReference type="RefSeq" id="WP_146820646.1">
    <property type="nucleotide sequence ID" value="NZ_CP029077.1"/>
</dbReference>
<proteinExistence type="predicted"/>
<dbReference type="AlphaFoldDB" id="A0A5B8XDQ9"/>
<protein>
    <recommendedName>
        <fullName evidence="4">Outer membrane protein beta-barrel domain-containing protein</fullName>
    </recommendedName>
</protein>
<dbReference type="Gene3D" id="2.40.160.20">
    <property type="match status" value="1"/>
</dbReference>
<keyword evidence="3" id="KW-1185">Reference proteome</keyword>